<dbReference type="Proteomes" id="UP000198211">
    <property type="component" value="Unassembled WGS sequence"/>
</dbReference>
<organism evidence="2 3">
    <name type="scientific">Phytophthora megakarya</name>
    <dbReference type="NCBI Taxonomy" id="4795"/>
    <lineage>
        <taxon>Eukaryota</taxon>
        <taxon>Sar</taxon>
        <taxon>Stramenopiles</taxon>
        <taxon>Oomycota</taxon>
        <taxon>Peronosporomycetes</taxon>
        <taxon>Peronosporales</taxon>
        <taxon>Peronosporaceae</taxon>
        <taxon>Phytophthora</taxon>
    </lineage>
</organism>
<evidence type="ECO:0000256" key="1">
    <source>
        <dbReference type="SAM" id="MobiDB-lite"/>
    </source>
</evidence>
<dbReference type="AlphaFoldDB" id="A0A225W0X9"/>
<evidence type="ECO:0000313" key="2">
    <source>
        <dbReference type="EMBL" id="OWZ11356.1"/>
    </source>
</evidence>
<keyword evidence="3" id="KW-1185">Reference proteome</keyword>
<comment type="caution">
    <text evidence="2">The sequence shown here is derived from an EMBL/GenBank/DDBJ whole genome shotgun (WGS) entry which is preliminary data.</text>
</comment>
<evidence type="ECO:0000313" key="3">
    <source>
        <dbReference type="Proteomes" id="UP000198211"/>
    </source>
</evidence>
<accession>A0A225W0X9</accession>
<name>A0A225W0X9_9STRA</name>
<sequence length="265" mass="30708">MSPNVQAEIQEYPSAWIRESNDPCRPDGNLLLRDVGAAREMLKLFPVIWSNLRLDVRALILYGVNYEGALEWLGDDRSVHGCFHFCKMLLRMMFWNGLDDTPWTKYVPRRYFVVARAKLDSLLESDEHPNLWGPLVLIVEDFMDQNWTNDPHDAGNDDNDYDDPMAESSSKSTLAKTKRRRIAPTEVKTPAKRQHQRKTCTALALKEHLTEGEMMIIEVSRDDEIRSWVHFVVRMKWSDKSINSPFGQTPGFPAYTPNRRDLVIL</sequence>
<reference evidence="3" key="1">
    <citation type="submission" date="2017-03" db="EMBL/GenBank/DDBJ databases">
        <title>Phytopthora megakarya and P. palmivora, two closely related causual agents of cacao black pod achieved similar genome size and gene model numbers by different mechanisms.</title>
        <authorList>
            <person name="Ali S."/>
            <person name="Shao J."/>
            <person name="Larry D.J."/>
            <person name="Kronmiller B."/>
            <person name="Shen D."/>
            <person name="Strem M.D."/>
            <person name="Melnick R.L."/>
            <person name="Guiltinan M.J."/>
            <person name="Tyler B.M."/>
            <person name="Meinhardt L.W."/>
            <person name="Bailey B.A."/>
        </authorList>
    </citation>
    <scope>NUCLEOTIDE SEQUENCE [LARGE SCALE GENOMIC DNA]</scope>
    <source>
        <strain evidence="3">zdho120</strain>
    </source>
</reference>
<feature type="compositionally biased region" description="Acidic residues" evidence="1">
    <location>
        <begin position="156"/>
        <end position="165"/>
    </location>
</feature>
<gene>
    <name evidence="2" type="ORF">PHMEG_00015636</name>
</gene>
<proteinExistence type="predicted"/>
<dbReference type="EMBL" id="NBNE01002147">
    <property type="protein sequence ID" value="OWZ11356.1"/>
    <property type="molecule type" value="Genomic_DNA"/>
</dbReference>
<protein>
    <submittedName>
        <fullName evidence="2">Uncharacterized protein</fullName>
    </submittedName>
</protein>
<dbReference type="OrthoDB" id="146597at2759"/>
<feature type="region of interest" description="Disordered" evidence="1">
    <location>
        <begin position="149"/>
        <end position="197"/>
    </location>
</feature>